<dbReference type="InterPro" id="IPR024227">
    <property type="entry name" value="DUF3795"/>
</dbReference>
<reference evidence="1 2" key="1">
    <citation type="submission" date="2017-01" db="EMBL/GenBank/DDBJ databases">
        <authorList>
            <person name="Erauso G."/>
        </authorList>
    </citation>
    <scope>NUCLEOTIDE SEQUENCE [LARGE SCALE GENOMIC DNA]</scope>
    <source>
        <strain evidence="1">MESINF1</strain>
    </source>
</reference>
<organism evidence="1 2">
    <name type="scientific">Mesotoga infera</name>
    <dbReference type="NCBI Taxonomy" id="1236046"/>
    <lineage>
        <taxon>Bacteria</taxon>
        <taxon>Thermotogati</taxon>
        <taxon>Thermotogota</taxon>
        <taxon>Thermotogae</taxon>
        <taxon>Kosmotogales</taxon>
        <taxon>Kosmotogaceae</taxon>
        <taxon>Mesotoga</taxon>
    </lineage>
</organism>
<dbReference type="Proteomes" id="UP000250796">
    <property type="component" value="Chromosome MESINF"/>
</dbReference>
<protein>
    <recommendedName>
        <fullName evidence="3">DUF3795 domain-containing protein</fullName>
    </recommendedName>
</protein>
<accession>A0A7Z7LES7</accession>
<evidence type="ECO:0000313" key="2">
    <source>
        <dbReference type="Proteomes" id="UP000250796"/>
    </source>
</evidence>
<sequence length="114" mass="13046">MLAFCGIDCSNCPVYRATMTNDEILKRETAEKWGREFGFVLEKSEMTCTGCRSEILFKLCFDCPFKECCSKKGIDNCGQCAEYPCQTLERFLRPIPEARANLDEIHRKFHGGTL</sequence>
<dbReference type="EMBL" id="LS974202">
    <property type="protein sequence ID" value="SSC12652.1"/>
    <property type="molecule type" value="Genomic_DNA"/>
</dbReference>
<dbReference type="Pfam" id="PF12675">
    <property type="entry name" value="DUF3795"/>
    <property type="match status" value="1"/>
</dbReference>
<dbReference type="AlphaFoldDB" id="A0A7Z7LES7"/>
<proteinExistence type="predicted"/>
<evidence type="ECO:0000313" key="1">
    <source>
        <dbReference type="EMBL" id="SSC12652.1"/>
    </source>
</evidence>
<dbReference type="KEGG" id="minf:MESINF_1208"/>
<name>A0A7Z7LES7_9BACT</name>
<gene>
    <name evidence="1" type="ORF">MESINF_1208</name>
</gene>
<dbReference type="RefSeq" id="WP_169698930.1">
    <property type="nucleotide sequence ID" value="NZ_LS974202.1"/>
</dbReference>
<evidence type="ECO:0008006" key="3">
    <source>
        <dbReference type="Google" id="ProtNLM"/>
    </source>
</evidence>
<keyword evidence="2" id="KW-1185">Reference proteome</keyword>